<accession>A1ZZA3</accession>
<dbReference type="Proteomes" id="UP000004095">
    <property type="component" value="Unassembled WGS sequence"/>
</dbReference>
<evidence type="ECO:0000256" key="1">
    <source>
        <dbReference type="SAM" id="SignalP"/>
    </source>
</evidence>
<reference evidence="2 3" key="1">
    <citation type="submission" date="2007-01" db="EMBL/GenBank/DDBJ databases">
        <authorList>
            <person name="Haygood M."/>
            <person name="Podell S."/>
            <person name="Anderson C."/>
            <person name="Hopkinson B."/>
            <person name="Roe K."/>
            <person name="Barbeau K."/>
            <person name="Gaasterland T."/>
            <person name="Ferriera S."/>
            <person name="Johnson J."/>
            <person name="Kravitz S."/>
            <person name="Beeson K."/>
            <person name="Sutton G."/>
            <person name="Rogers Y.-H."/>
            <person name="Friedman R."/>
            <person name="Frazier M."/>
            <person name="Venter J.C."/>
        </authorList>
    </citation>
    <scope>NUCLEOTIDE SEQUENCE [LARGE SCALE GENOMIC DNA]</scope>
    <source>
        <strain evidence="2 3">ATCC 23134</strain>
    </source>
</reference>
<evidence type="ECO:0000313" key="3">
    <source>
        <dbReference type="Proteomes" id="UP000004095"/>
    </source>
</evidence>
<evidence type="ECO:0000313" key="2">
    <source>
        <dbReference type="EMBL" id="EAY24304.1"/>
    </source>
</evidence>
<organism evidence="2 3">
    <name type="scientific">Microscilla marina ATCC 23134</name>
    <dbReference type="NCBI Taxonomy" id="313606"/>
    <lineage>
        <taxon>Bacteria</taxon>
        <taxon>Pseudomonadati</taxon>
        <taxon>Bacteroidota</taxon>
        <taxon>Cytophagia</taxon>
        <taxon>Cytophagales</taxon>
        <taxon>Microscillaceae</taxon>
        <taxon>Microscilla</taxon>
    </lineage>
</organism>
<dbReference type="AlphaFoldDB" id="A1ZZA3"/>
<dbReference type="eggNOG" id="ENOG5033MBA">
    <property type="taxonomic scope" value="Bacteria"/>
</dbReference>
<feature type="signal peptide" evidence="1">
    <location>
        <begin position="1"/>
        <end position="22"/>
    </location>
</feature>
<sequence length="335" mass="39210">MGWLKSVLILLCTIQITSTAYAQSRNRAQIKARAWQLLKKYDPNGYAIVKAYYDTPASFRIGKTSVSLGSNIDFVAFMNGATDADIAKDLNTVVHEICHLYTQRLAYQTLRKTPHLYNRNKHYSLFFIHTQQSILVTQTQTFPSKEIAQIVPKDLQTFRFATYISPSQKSQGTQLEGVYGLLDELNAYYQGAKNSMNLYNYYIKETKQTPADWFNFFAELDATYYAYLEFKFYILKYMIWAKKRHQLVYMGILGNRSFKKAYNAIDKGFGELIEQYFALRKKILNQLKEKGHKVRETERYTFIDNRGRGNFRKPYQLLKTELAKPAYQQVMRLLK</sequence>
<protein>
    <recommendedName>
        <fullName evidence="4">DUF1570 domain-containing protein</fullName>
    </recommendedName>
</protein>
<name>A1ZZA3_MICM2</name>
<keyword evidence="3" id="KW-1185">Reference proteome</keyword>
<keyword evidence="1" id="KW-0732">Signal</keyword>
<evidence type="ECO:0008006" key="4">
    <source>
        <dbReference type="Google" id="ProtNLM"/>
    </source>
</evidence>
<gene>
    <name evidence="2" type="ORF">M23134_03058</name>
</gene>
<comment type="caution">
    <text evidence="2">The sequence shown here is derived from an EMBL/GenBank/DDBJ whole genome shotgun (WGS) entry which is preliminary data.</text>
</comment>
<feature type="chain" id="PRO_5002642327" description="DUF1570 domain-containing protein" evidence="1">
    <location>
        <begin position="23"/>
        <end position="335"/>
    </location>
</feature>
<dbReference type="EMBL" id="AAWS01000074">
    <property type="protein sequence ID" value="EAY24304.1"/>
    <property type="molecule type" value="Genomic_DNA"/>
</dbReference>
<proteinExistence type="predicted"/>